<evidence type="ECO:0000313" key="5">
    <source>
        <dbReference type="EMBL" id="CAB4205266.1"/>
    </source>
</evidence>
<evidence type="ECO:0000313" key="3">
    <source>
        <dbReference type="EMBL" id="CAB4168485.1"/>
    </source>
</evidence>
<dbReference type="EMBL" id="LR796816">
    <property type="protein sequence ID" value="CAB4167620.1"/>
    <property type="molecule type" value="Genomic_DNA"/>
</dbReference>
<organism evidence="2">
    <name type="scientific">uncultured Caudovirales phage</name>
    <dbReference type="NCBI Taxonomy" id="2100421"/>
    <lineage>
        <taxon>Viruses</taxon>
        <taxon>Duplodnaviria</taxon>
        <taxon>Heunggongvirae</taxon>
        <taxon>Uroviricota</taxon>
        <taxon>Caudoviricetes</taxon>
        <taxon>Peduoviridae</taxon>
        <taxon>Maltschvirus</taxon>
        <taxon>Maltschvirus maltsch</taxon>
    </lineage>
</organism>
<proteinExistence type="predicted"/>
<name>A0A6J5P6V0_9CAUD</name>
<feature type="compositionally biased region" description="Basic residues" evidence="1">
    <location>
        <begin position="150"/>
        <end position="159"/>
    </location>
</feature>
<evidence type="ECO:0000313" key="2">
    <source>
        <dbReference type="EMBL" id="CAB4167620.1"/>
    </source>
</evidence>
<dbReference type="EMBL" id="LR797251">
    <property type="protein sequence ID" value="CAB4196458.1"/>
    <property type="molecule type" value="Genomic_DNA"/>
</dbReference>
<sequence>MTTRNDSRNDNTRASQSNTFTETNWLEIPNRVTQRFNESGLALRWIRVLLKGVDDYKNVGKRQSDGWEFVTPEEVPEMLGSSNVRGEGRYAGAVCRGDLALAKMPLERAISRQEYYENRSRDMVRAVNQQLMGSNDSRMPITNSSQTKVSRGKQPKFQD</sequence>
<reference evidence="2" key="1">
    <citation type="submission" date="2020-04" db="EMBL/GenBank/DDBJ databases">
        <authorList>
            <person name="Chiriac C."/>
            <person name="Salcher M."/>
            <person name="Ghai R."/>
            <person name="Kavagutti S V."/>
        </authorList>
    </citation>
    <scope>NUCLEOTIDE SEQUENCE</scope>
</reference>
<accession>A0A6J5P6V0</accession>
<gene>
    <name evidence="4" type="ORF">UFOVP1292_62</name>
    <name evidence="5" type="ORF">UFOVP1411_53</name>
    <name evidence="2" type="ORF">UFOVP859_33</name>
    <name evidence="3" type="ORF">UFOVP882_30</name>
</gene>
<evidence type="ECO:0000256" key="1">
    <source>
        <dbReference type="SAM" id="MobiDB-lite"/>
    </source>
</evidence>
<feature type="region of interest" description="Disordered" evidence="1">
    <location>
        <begin position="130"/>
        <end position="159"/>
    </location>
</feature>
<feature type="compositionally biased region" description="Polar residues" evidence="1">
    <location>
        <begin position="130"/>
        <end position="149"/>
    </location>
</feature>
<dbReference type="EMBL" id="LR796826">
    <property type="protein sequence ID" value="CAB4168485.1"/>
    <property type="molecule type" value="Genomic_DNA"/>
</dbReference>
<dbReference type="EMBL" id="LR797357">
    <property type="protein sequence ID" value="CAB4205266.1"/>
    <property type="molecule type" value="Genomic_DNA"/>
</dbReference>
<evidence type="ECO:0000313" key="4">
    <source>
        <dbReference type="EMBL" id="CAB4196458.1"/>
    </source>
</evidence>
<protein>
    <submittedName>
        <fullName evidence="2">Uncharacterized protein</fullName>
    </submittedName>
</protein>